<dbReference type="PANTHER" id="PTHR12534">
    <property type="entry name" value="30S RIBOSOMAL PROTEIN S2 PROKARYOTIC AND ORGANELLAR"/>
    <property type="match status" value="1"/>
</dbReference>
<keyword evidence="10" id="KW-1185">Reference proteome</keyword>
<dbReference type="PANTHER" id="PTHR12534:SF0">
    <property type="entry name" value="SMALL RIBOSOMAL SUBUNIT PROTEIN US2M"/>
    <property type="match status" value="1"/>
</dbReference>
<evidence type="ECO:0000256" key="5">
    <source>
        <dbReference type="HAMAP-Rule" id="MF_00291"/>
    </source>
</evidence>
<dbReference type="Proteomes" id="UP000237968">
    <property type="component" value="Unassembled WGS sequence"/>
</dbReference>
<sequence>MTETETETETKPKTKSDDIGVQMMDEAKRIITIRQLLECGVHFGHRTERWNPKMKQYIFGARNGVHIVDLQQTAKLMRRTYAYVRSVASEGHPIMFVGTKRQAQDVLINEARRCGQYYVVTRWLGGTLTNWKTIRQSVDKLRNIEKMSEDGTYEKLTKKEVLQLERQRAKLERNLGGIKDMPKLPGAIFVIDPAKEHIAVAEANRLKIPVIALADTNADPGKIQYIIPGNDDAIRSIKLITSKMADAAAEGMKLGKQRAVAEADIESAPAPIRVTTGGDGPKVELVSRRTQLPTPEAAASPEPEAAAAPAAEPPTPPTPSN</sequence>
<evidence type="ECO:0000256" key="7">
    <source>
        <dbReference type="SAM" id="Coils"/>
    </source>
</evidence>
<dbReference type="Gene3D" id="3.40.50.10490">
    <property type="entry name" value="Glucose-6-phosphate isomerase like protein, domain 1"/>
    <property type="match status" value="1"/>
</dbReference>
<feature type="coiled-coil region" evidence="7">
    <location>
        <begin position="154"/>
        <end position="181"/>
    </location>
</feature>
<evidence type="ECO:0000256" key="1">
    <source>
        <dbReference type="ARBA" id="ARBA00006242"/>
    </source>
</evidence>
<protein>
    <recommendedName>
        <fullName evidence="4 5">Small ribosomal subunit protein uS2</fullName>
    </recommendedName>
</protein>
<keyword evidence="3 5" id="KW-0687">Ribonucleoprotein</keyword>
<dbReference type="PROSITE" id="PS00963">
    <property type="entry name" value="RIBOSOMAL_S2_2"/>
    <property type="match status" value="1"/>
</dbReference>
<accession>A0A2S9YFH6</accession>
<dbReference type="GO" id="GO:0022627">
    <property type="term" value="C:cytosolic small ribosomal subunit"/>
    <property type="evidence" value="ECO:0007669"/>
    <property type="project" value="TreeGrafter"/>
</dbReference>
<dbReference type="RefSeq" id="WP_106390718.1">
    <property type="nucleotide sequence ID" value="NZ_PVNK01000068.1"/>
</dbReference>
<evidence type="ECO:0000313" key="9">
    <source>
        <dbReference type="EMBL" id="PRQ03863.1"/>
    </source>
</evidence>
<keyword evidence="2 5" id="KW-0689">Ribosomal protein</keyword>
<dbReference type="NCBIfam" id="TIGR01011">
    <property type="entry name" value="rpsB_bact"/>
    <property type="match status" value="1"/>
</dbReference>
<evidence type="ECO:0000256" key="8">
    <source>
        <dbReference type="SAM" id="MobiDB-lite"/>
    </source>
</evidence>
<dbReference type="AlphaFoldDB" id="A0A2S9YFH6"/>
<evidence type="ECO:0000256" key="3">
    <source>
        <dbReference type="ARBA" id="ARBA00023274"/>
    </source>
</evidence>
<comment type="caution">
    <text evidence="9">The sequence shown here is derived from an EMBL/GenBank/DDBJ whole genome shotgun (WGS) entry which is preliminary data.</text>
</comment>
<organism evidence="9 10">
    <name type="scientific">Enhygromyxa salina</name>
    <dbReference type="NCBI Taxonomy" id="215803"/>
    <lineage>
        <taxon>Bacteria</taxon>
        <taxon>Pseudomonadati</taxon>
        <taxon>Myxococcota</taxon>
        <taxon>Polyangia</taxon>
        <taxon>Nannocystales</taxon>
        <taxon>Nannocystaceae</taxon>
        <taxon>Enhygromyxa</taxon>
    </lineage>
</organism>
<dbReference type="InterPro" id="IPR018130">
    <property type="entry name" value="Ribosomal_uS2_CS"/>
</dbReference>
<dbReference type="PROSITE" id="PS00962">
    <property type="entry name" value="RIBOSOMAL_S2_1"/>
    <property type="match status" value="1"/>
</dbReference>
<evidence type="ECO:0000256" key="2">
    <source>
        <dbReference type="ARBA" id="ARBA00022980"/>
    </source>
</evidence>
<dbReference type="EMBL" id="PVNK01000068">
    <property type="protein sequence ID" value="PRQ03863.1"/>
    <property type="molecule type" value="Genomic_DNA"/>
</dbReference>
<dbReference type="HAMAP" id="MF_00291_B">
    <property type="entry name" value="Ribosomal_uS2_B"/>
    <property type="match status" value="1"/>
</dbReference>
<comment type="similarity">
    <text evidence="1 5 6">Belongs to the universal ribosomal protein uS2 family.</text>
</comment>
<dbReference type="SUPFAM" id="SSF52313">
    <property type="entry name" value="Ribosomal protein S2"/>
    <property type="match status" value="1"/>
</dbReference>
<evidence type="ECO:0000256" key="4">
    <source>
        <dbReference type="ARBA" id="ARBA00035256"/>
    </source>
</evidence>
<dbReference type="OrthoDB" id="9808036at2"/>
<dbReference type="InterPro" id="IPR005706">
    <property type="entry name" value="Ribosomal_uS2_bac/mit/plastid"/>
</dbReference>
<dbReference type="FunFam" id="1.10.287.610:FF:000001">
    <property type="entry name" value="30S ribosomal protein S2"/>
    <property type="match status" value="1"/>
</dbReference>
<evidence type="ECO:0000256" key="6">
    <source>
        <dbReference type="RuleBase" id="RU003631"/>
    </source>
</evidence>
<dbReference type="Pfam" id="PF00318">
    <property type="entry name" value="Ribosomal_S2"/>
    <property type="match status" value="1"/>
</dbReference>
<dbReference type="InterPro" id="IPR001865">
    <property type="entry name" value="Ribosomal_uS2"/>
</dbReference>
<reference evidence="9 10" key="1">
    <citation type="submission" date="2018-03" db="EMBL/GenBank/DDBJ databases">
        <title>Draft Genome Sequences of the Obligatory Marine Myxobacteria Enhygromyxa salina SWB005.</title>
        <authorList>
            <person name="Poehlein A."/>
            <person name="Moghaddam J.A."/>
            <person name="Harms H."/>
            <person name="Alanjari M."/>
            <person name="Koenig G.M."/>
            <person name="Daniel R."/>
            <person name="Schaeberle T.F."/>
        </authorList>
    </citation>
    <scope>NUCLEOTIDE SEQUENCE [LARGE SCALE GENOMIC DNA]</scope>
    <source>
        <strain evidence="9 10">SWB005</strain>
    </source>
</reference>
<feature type="compositionally biased region" description="Low complexity" evidence="8">
    <location>
        <begin position="293"/>
        <end position="310"/>
    </location>
</feature>
<dbReference type="Gene3D" id="1.10.287.610">
    <property type="entry name" value="Helix hairpin bin"/>
    <property type="match status" value="1"/>
</dbReference>
<dbReference type="PRINTS" id="PR00395">
    <property type="entry name" value="RIBOSOMALS2"/>
</dbReference>
<gene>
    <name evidence="5 9" type="primary">rpsB</name>
    <name evidence="9" type="ORF">ENSA5_12320</name>
</gene>
<name>A0A2S9YFH6_9BACT</name>
<dbReference type="GO" id="GO:0006412">
    <property type="term" value="P:translation"/>
    <property type="evidence" value="ECO:0007669"/>
    <property type="project" value="UniProtKB-UniRule"/>
</dbReference>
<proteinExistence type="inferred from homology"/>
<evidence type="ECO:0000313" key="10">
    <source>
        <dbReference type="Proteomes" id="UP000237968"/>
    </source>
</evidence>
<keyword evidence="7" id="KW-0175">Coiled coil</keyword>
<feature type="compositionally biased region" description="Pro residues" evidence="8">
    <location>
        <begin position="311"/>
        <end position="321"/>
    </location>
</feature>
<dbReference type="InterPro" id="IPR023591">
    <property type="entry name" value="Ribosomal_uS2_flav_dom_sf"/>
</dbReference>
<dbReference type="CDD" id="cd01425">
    <property type="entry name" value="RPS2"/>
    <property type="match status" value="1"/>
</dbReference>
<dbReference type="GO" id="GO:0003735">
    <property type="term" value="F:structural constituent of ribosome"/>
    <property type="evidence" value="ECO:0007669"/>
    <property type="project" value="InterPro"/>
</dbReference>
<feature type="region of interest" description="Disordered" evidence="8">
    <location>
        <begin position="270"/>
        <end position="321"/>
    </location>
</feature>